<gene>
    <name evidence="6" type="ORF">SAMN02745751_01794</name>
</gene>
<dbReference type="Pfam" id="PF01063">
    <property type="entry name" value="Aminotran_4"/>
    <property type="match status" value="1"/>
</dbReference>
<dbReference type="PROSITE" id="PS00770">
    <property type="entry name" value="AA_TRANSFER_CLASS_4"/>
    <property type="match status" value="1"/>
</dbReference>
<comment type="similarity">
    <text evidence="2 4">Belongs to the class-IV pyridoxal-phosphate-dependent aminotransferase family.</text>
</comment>
<evidence type="ECO:0000313" key="7">
    <source>
        <dbReference type="Proteomes" id="UP000184052"/>
    </source>
</evidence>
<dbReference type="InterPro" id="IPR043131">
    <property type="entry name" value="BCAT-like_N"/>
</dbReference>
<dbReference type="FunFam" id="3.20.10.10:FF:000002">
    <property type="entry name" value="D-alanine aminotransferase"/>
    <property type="match status" value="1"/>
</dbReference>
<accession>A0A1M6GQ61</accession>
<dbReference type="Gene3D" id="3.20.10.10">
    <property type="entry name" value="D-amino Acid Aminotransferase, subunit A, domain 2"/>
    <property type="match status" value="1"/>
</dbReference>
<dbReference type="GO" id="GO:0016829">
    <property type="term" value="F:lyase activity"/>
    <property type="evidence" value="ECO:0007669"/>
    <property type="project" value="UniProtKB-KW"/>
</dbReference>
<organism evidence="6 7">
    <name type="scientific">Dethiosulfatibacter aminovorans DSM 17477</name>
    <dbReference type="NCBI Taxonomy" id="1121476"/>
    <lineage>
        <taxon>Bacteria</taxon>
        <taxon>Bacillati</taxon>
        <taxon>Bacillota</taxon>
        <taxon>Tissierellia</taxon>
        <taxon>Dethiosulfatibacter</taxon>
    </lineage>
</organism>
<evidence type="ECO:0000313" key="6">
    <source>
        <dbReference type="EMBL" id="SHJ12093.1"/>
    </source>
</evidence>
<name>A0A1M6GQ61_9FIRM</name>
<evidence type="ECO:0000256" key="3">
    <source>
        <dbReference type="ARBA" id="ARBA00022898"/>
    </source>
</evidence>
<evidence type="ECO:0000256" key="1">
    <source>
        <dbReference type="ARBA" id="ARBA00001933"/>
    </source>
</evidence>
<dbReference type="RefSeq" id="WP_175548535.1">
    <property type="nucleotide sequence ID" value="NZ_FQZL01000011.1"/>
</dbReference>
<dbReference type="PANTHER" id="PTHR42743">
    <property type="entry name" value="AMINO-ACID AMINOTRANSFERASE"/>
    <property type="match status" value="1"/>
</dbReference>
<dbReference type="STRING" id="1121476.SAMN02745751_01794"/>
<dbReference type="InterPro" id="IPR018300">
    <property type="entry name" value="Aminotrans_IV_CS"/>
</dbReference>
<evidence type="ECO:0000256" key="2">
    <source>
        <dbReference type="ARBA" id="ARBA00009320"/>
    </source>
</evidence>
<dbReference type="GO" id="GO:0046394">
    <property type="term" value="P:carboxylic acid biosynthetic process"/>
    <property type="evidence" value="ECO:0007669"/>
    <property type="project" value="UniProtKB-ARBA"/>
</dbReference>
<dbReference type="InterPro" id="IPR043132">
    <property type="entry name" value="BCAT-like_C"/>
</dbReference>
<keyword evidence="3 5" id="KW-0663">Pyridoxal phosphate</keyword>
<dbReference type="InterPro" id="IPR050571">
    <property type="entry name" value="Class-IV_PLP-Dep_Aminotrnsfr"/>
</dbReference>
<dbReference type="GO" id="GO:0005829">
    <property type="term" value="C:cytosol"/>
    <property type="evidence" value="ECO:0007669"/>
    <property type="project" value="TreeGrafter"/>
</dbReference>
<keyword evidence="6" id="KW-0456">Lyase</keyword>
<sequence>MEINDVIMEWNDDCKKRIDIDDGMRYGLGFFETILVKDRAVFLREHVERINGSLETFDIEKRLTEELVQDIIREHGIRNEALKIVVTERNIIASRRDLSYGKEYYERGADIAVSSIVRSSASFLVGHKSMNYGDMILSLRNAKKKGYDDCLFLNEDGCITETAIANIFIVKKGKIHTPSLDCGLLPGVVRRYIIENHDVRESHLTLEDLYCCDGAFLTNSLVGVIRVNSILGRRIPESAIVNDISNEYVDHMGR</sequence>
<dbReference type="EMBL" id="FQZL01000011">
    <property type="protein sequence ID" value="SHJ12093.1"/>
    <property type="molecule type" value="Genomic_DNA"/>
</dbReference>
<comment type="cofactor">
    <cofactor evidence="1 5">
        <name>pyridoxal 5'-phosphate</name>
        <dbReference type="ChEBI" id="CHEBI:597326"/>
    </cofactor>
</comment>
<keyword evidence="7" id="KW-1185">Reference proteome</keyword>
<protein>
    <submittedName>
        <fullName evidence="6">4-amino-4-deoxychorismate lyase</fullName>
    </submittedName>
</protein>
<dbReference type="Gene3D" id="3.30.470.10">
    <property type="match status" value="1"/>
</dbReference>
<dbReference type="PANTHER" id="PTHR42743:SF11">
    <property type="entry name" value="AMINODEOXYCHORISMATE LYASE"/>
    <property type="match status" value="1"/>
</dbReference>
<dbReference type="AlphaFoldDB" id="A0A1M6GQ61"/>
<evidence type="ECO:0000256" key="5">
    <source>
        <dbReference type="RuleBase" id="RU004516"/>
    </source>
</evidence>
<proteinExistence type="inferred from homology"/>
<dbReference type="GO" id="GO:0008652">
    <property type="term" value="P:amino acid biosynthetic process"/>
    <property type="evidence" value="ECO:0007669"/>
    <property type="project" value="UniProtKB-ARBA"/>
</dbReference>
<dbReference type="InterPro" id="IPR001544">
    <property type="entry name" value="Aminotrans_IV"/>
</dbReference>
<dbReference type="CDD" id="cd00449">
    <property type="entry name" value="PLPDE_IV"/>
    <property type="match status" value="1"/>
</dbReference>
<dbReference type="SUPFAM" id="SSF56752">
    <property type="entry name" value="D-aminoacid aminotransferase-like PLP-dependent enzymes"/>
    <property type="match status" value="1"/>
</dbReference>
<evidence type="ECO:0000256" key="4">
    <source>
        <dbReference type="RuleBase" id="RU004106"/>
    </source>
</evidence>
<dbReference type="Proteomes" id="UP000184052">
    <property type="component" value="Unassembled WGS sequence"/>
</dbReference>
<reference evidence="6 7" key="1">
    <citation type="submission" date="2016-11" db="EMBL/GenBank/DDBJ databases">
        <authorList>
            <person name="Jaros S."/>
            <person name="Januszkiewicz K."/>
            <person name="Wedrychowicz H."/>
        </authorList>
    </citation>
    <scope>NUCLEOTIDE SEQUENCE [LARGE SCALE GENOMIC DNA]</scope>
    <source>
        <strain evidence="6 7">DSM 17477</strain>
    </source>
</reference>
<dbReference type="InterPro" id="IPR036038">
    <property type="entry name" value="Aminotransferase-like"/>
</dbReference>